<dbReference type="FunFam" id="3.40.50.800:FF:000001">
    <property type="entry name" value="Threonine--tRNA ligase"/>
    <property type="match status" value="1"/>
</dbReference>
<dbReference type="SMART" id="SM00863">
    <property type="entry name" value="tRNA_SAD"/>
    <property type="match status" value="1"/>
</dbReference>
<dbReference type="Pfam" id="PF02824">
    <property type="entry name" value="TGS"/>
    <property type="match status" value="1"/>
</dbReference>
<accession>A0A0B4XT60</accession>
<dbReference type="CDD" id="cd01667">
    <property type="entry name" value="TGS_ThrRS"/>
    <property type="match status" value="1"/>
</dbReference>
<dbReference type="Pfam" id="PF00587">
    <property type="entry name" value="tRNA-synt_2b"/>
    <property type="match status" value="1"/>
</dbReference>
<evidence type="ECO:0000256" key="5">
    <source>
        <dbReference type="ARBA" id="ARBA00022723"/>
    </source>
</evidence>
<dbReference type="SUPFAM" id="SSF52954">
    <property type="entry name" value="Class II aaRS ABD-related"/>
    <property type="match status" value="1"/>
</dbReference>
<evidence type="ECO:0000256" key="12">
    <source>
        <dbReference type="ARBA" id="ARBA00049515"/>
    </source>
</evidence>
<feature type="binding site" evidence="13">
    <location>
        <position position="335"/>
    </location>
    <ligand>
        <name>Zn(2+)</name>
        <dbReference type="ChEBI" id="CHEBI:29105"/>
        <note>catalytic</note>
    </ligand>
</feature>
<dbReference type="Proteomes" id="UP000006764">
    <property type="component" value="Chromosome"/>
</dbReference>
<protein>
    <recommendedName>
        <fullName evidence="13">Threonine--tRNA ligase</fullName>
        <ecNumber evidence="13">6.1.1.3</ecNumber>
    </recommendedName>
    <alternativeName>
        <fullName evidence="13">Threonyl-tRNA synthetase</fullName>
        <shortName evidence="13">ThrRS</shortName>
    </alternativeName>
</protein>
<evidence type="ECO:0000256" key="6">
    <source>
        <dbReference type="ARBA" id="ARBA00022741"/>
    </source>
</evidence>
<dbReference type="GO" id="GO:0005524">
    <property type="term" value="F:ATP binding"/>
    <property type="evidence" value="ECO:0007669"/>
    <property type="project" value="UniProtKB-UniRule"/>
</dbReference>
<dbReference type="CDD" id="cd00860">
    <property type="entry name" value="ThrRS_anticodon"/>
    <property type="match status" value="1"/>
</dbReference>
<evidence type="ECO:0000256" key="2">
    <source>
        <dbReference type="ARBA" id="ARBA00022490"/>
    </source>
</evidence>
<dbReference type="GO" id="GO:0005737">
    <property type="term" value="C:cytoplasm"/>
    <property type="evidence" value="ECO:0007669"/>
    <property type="project" value="UniProtKB-SubCell"/>
</dbReference>
<dbReference type="GO" id="GO:0006435">
    <property type="term" value="P:threonyl-tRNA aminoacylation"/>
    <property type="evidence" value="ECO:0007669"/>
    <property type="project" value="UniProtKB-UniRule"/>
</dbReference>
<keyword evidence="17" id="KW-1185">Reference proteome</keyword>
<keyword evidence="2 13" id="KW-0963">Cytoplasm</keyword>
<keyword evidence="3 13" id="KW-0820">tRNA-binding</keyword>
<dbReference type="InterPro" id="IPR018163">
    <property type="entry name" value="Thr/Ala-tRNA-synth_IIc_edit"/>
</dbReference>
<sequence length="637" mass="72463">MSIAYRLPDGAALEFEQPVSGSEIAERISKKLAKQALAVKVDGQLRDVYLTVPAGATVQIITREDADALELIRHDAAHVMAEAVQELFPGTQVTIGPTIENGFYYDFHREQPFTPDDLKAIEKRMQDIVRRNEEIRREVWDRDEAIAFFLEKGETFKAEIIRELPAGEEVSLYRQGDFIDLCRGPHLPATSKLGDGFKLTKVAGAYWRGDSNNAQLQRIYGTAWRDKNELNEHLRQLEEAAKRDHRKLGREMDLFHQQEEAPGMVFWHPRGWAIWQKVEQYVRQVYRKSGYQEVRGPQIMDVSLWKKSGHWDNYQDNMFFTESEKRIYAVKPMNCPGHVQIYNAALHSYRDLPIRYAEFGGCHRNEPSGALHGIMRVRAFTQDDGHIFCTEDQVQEEVTAFHQQAMKVYADFGFENISVKLALRPDKRIGTDDAWDKAEAGLRAALASAGVEWEEMPGEGAFYGPKIEYHLKDSIGRSWQMGTVQFDPMMPERLDAEYVDEHSQRQRPIMLHRAILGSMERFIGILIEHHAGHLPLWLAPVPVVIATITNAADEYANSVRDTLEAAGVTVEMDLRNEKIGYKVREHSAAKVPVIFVIGEQEANEGKVAIRRLGSRDTEVVALADAVQQIQDATRIPG</sequence>
<comment type="subcellular location">
    <subcellularLocation>
        <location evidence="13">Cytoplasm</location>
    </subcellularLocation>
</comment>
<dbReference type="NCBIfam" id="TIGR00418">
    <property type="entry name" value="thrS"/>
    <property type="match status" value="1"/>
</dbReference>
<dbReference type="PROSITE" id="PS51880">
    <property type="entry name" value="TGS"/>
    <property type="match status" value="1"/>
</dbReference>
<dbReference type="InterPro" id="IPR036621">
    <property type="entry name" value="Anticodon-bd_dom_sf"/>
</dbReference>
<dbReference type="SUPFAM" id="SSF81271">
    <property type="entry name" value="TGS-like"/>
    <property type="match status" value="1"/>
</dbReference>
<keyword evidence="10 13" id="KW-0648">Protein biosynthesis</keyword>
<dbReference type="InterPro" id="IPR047246">
    <property type="entry name" value="ThrRS_anticodon"/>
</dbReference>
<evidence type="ECO:0000259" key="15">
    <source>
        <dbReference type="PROSITE" id="PS51880"/>
    </source>
</evidence>
<feature type="binding site" evidence="13">
    <location>
        <position position="512"/>
    </location>
    <ligand>
        <name>Zn(2+)</name>
        <dbReference type="ChEBI" id="CHEBI:29105"/>
        <note>catalytic</note>
    </ligand>
</feature>
<dbReference type="InterPro" id="IPR002314">
    <property type="entry name" value="aa-tRNA-synt_IIb"/>
</dbReference>
<name>A0A0B4XT60_9GAMM</name>
<dbReference type="InterPro" id="IPR004154">
    <property type="entry name" value="Anticodon-bd"/>
</dbReference>
<dbReference type="KEGG" id="apac:S7S_15350"/>
<evidence type="ECO:0000256" key="1">
    <source>
        <dbReference type="ARBA" id="ARBA00008226"/>
    </source>
</evidence>
<feature type="domain" description="Aminoacyl-transfer RNA synthetases class-II family profile" evidence="14">
    <location>
        <begin position="244"/>
        <end position="535"/>
    </location>
</feature>
<feature type="binding site" evidence="13">
    <location>
        <position position="386"/>
    </location>
    <ligand>
        <name>Zn(2+)</name>
        <dbReference type="ChEBI" id="CHEBI:29105"/>
        <note>catalytic</note>
    </ligand>
</feature>
<evidence type="ECO:0000313" key="17">
    <source>
        <dbReference type="Proteomes" id="UP000006764"/>
    </source>
</evidence>
<dbReference type="InterPro" id="IPR012676">
    <property type="entry name" value="TGS-like"/>
</dbReference>
<keyword evidence="8 13" id="KW-0067">ATP-binding</keyword>
<dbReference type="InterPro" id="IPR012947">
    <property type="entry name" value="tRNA_SAD"/>
</dbReference>
<dbReference type="HAMAP" id="MF_00184">
    <property type="entry name" value="Thr_tRNA_synth"/>
    <property type="match status" value="1"/>
</dbReference>
<dbReference type="Gene3D" id="3.30.54.20">
    <property type="match status" value="1"/>
</dbReference>
<evidence type="ECO:0000256" key="11">
    <source>
        <dbReference type="ARBA" id="ARBA00023146"/>
    </source>
</evidence>
<feature type="domain" description="TGS" evidence="15">
    <location>
        <begin position="1"/>
        <end position="62"/>
    </location>
</feature>
<dbReference type="Gene3D" id="3.30.930.10">
    <property type="entry name" value="Bira Bifunctional Protein, Domain 2"/>
    <property type="match status" value="1"/>
</dbReference>
<evidence type="ECO:0000256" key="9">
    <source>
        <dbReference type="ARBA" id="ARBA00022884"/>
    </source>
</evidence>
<evidence type="ECO:0000256" key="4">
    <source>
        <dbReference type="ARBA" id="ARBA00022598"/>
    </source>
</evidence>
<dbReference type="GO" id="GO:0046872">
    <property type="term" value="F:metal ion binding"/>
    <property type="evidence" value="ECO:0007669"/>
    <property type="project" value="UniProtKB-KW"/>
</dbReference>
<dbReference type="PANTHER" id="PTHR11451">
    <property type="entry name" value="THREONINE-TRNA LIGASE"/>
    <property type="match status" value="1"/>
</dbReference>
<keyword evidence="5 13" id="KW-0479">Metal-binding</keyword>
<evidence type="ECO:0000256" key="13">
    <source>
        <dbReference type="HAMAP-Rule" id="MF_00184"/>
    </source>
</evidence>
<feature type="region of interest" description="Catalytic" evidence="13">
    <location>
        <begin position="244"/>
        <end position="535"/>
    </location>
</feature>
<dbReference type="PROSITE" id="PS50862">
    <property type="entry name" value="AA_TRNA_LIGASE_II"/>
    <property type="match status" value="1"/>
</dbReference>
<keyword evidence="9 13" id="KW-0694">RNA-binding</keyword>
<keyword evidence="11 13" id="KW-0030">Aminoacyl-tRNA synthetase</keyword>
<dbReference type="GO" id="GO:0004829">
    <property type="term" value="F:threonine-tRNA ligase activity"/>
    <property type="evidence" value="ECO:0007669"/>
    <property type="project" value="UniProtKB-UniRule"/>
</dbReference>
<dbReference type="OrthoDB" id="9802304at2"/>
<evidence type="ECO:0000256" key="8">
    <source>
        <dbReference type="ARBA" id="ARBA00022840"/>
    </source>
</evidence>
<dbReference type="InterPro" id="IPR004095">
    <property type="entry name" value="TGS"/>
</dbReference>
<dbReference type="GO" id="GO:0000049">
    <property type="term" value="F:tRNA binding"/>
    <property type="evidence" value="ECO:0007669"/>
    <property type="project" value="UniProtKB-KW"/>
</dbReference>
<keyword evidence="4 13" id="KW-0436">Ligase</keyword>
<dbReference type="EMBL" id="CP004387">
    <property type="protein sequence ID" value="AJD49482.1"/>
    <property type="molecule type" value="Genomic_DNA"/>
</dbReference>
<evidence type="ECO:0000313" key="16">
    <source>
        <dbReference type="EMBL" id="AJD49482.1"/>
    </source>
</evidence>
<keyword evidence="7 13" id="KW-0862">Zinc</keyword>
<dbReference type="InterPro" id="IPR002320">
    <property type="entry name" value="Thr-tRNA-ligase_IIa"/>
</dbReference>
<comment type="catalytic activity">
    <reaction evidence="12 13">
        <text>tRNA(Thr) + L-threonine + ATP = L-threonyl-tRNA(Thr) + AMP + diphosphate + H(+)</text>
        <dbReference type="Rhea" id="RHEA:24624"/>
        <dbReference type="Rhea" id="RHEA-COMP:9670"/>
        <dbReference type="Rhea" id="RHEA-COMP:9704"/>
        <dbReference type="ChEBI" id="CHEBI:15378"/>
        <dbReference type="ChEBI" id="CHEBI:30616"/>
        <dbReference type="ChEBI" id="CHEBI:33019"/>
        <dbReference type="ChEBI" id="CHEBI:57926"/>
        <dbReference type="ChEBI" id="CHEBI:78442"/>
        <dbReference type="ChEBI" id="CHEBI:78534"/>
        <dbReference type="ChEBI" id="CHEBI:456215"/>
        <dbReference type="EC" id="6.1.1.3"/>
    </reaction>
</comment>
<evidence type="ECO:0000256" key="3">
    <source>
        <dbReference type="ARBA" id="ARBA00022555"/>
    </source>
</evidence>
<dbReference type="PANTHER" id="PTHR11451:SF44">
    <property type="entry name" value="THREONINE--TRNA LIGASE, CHLOROPLASTIC_MITOCHONDRIAL 2"/>
    <property type="match status" value="1"/>
</dbReference>
<dbReference type="AlphaFoldDB" id="A0A0B4XT60"/>
<organism evidence="16 17">
    <name type="scientific">Isoalcanivorax pacificus W11-5</name>
    <dbReference type="NCBI Taxonomy" id="391936"/>
    <lineage>
        <taxon>Bacteria</taxon>
        <taxon>Pseudomonadati</taxon>
        <taxon>Pseudomonadota</taxon>
        <taxon>Gammaproteobacteria</taxon>
        <taxon>Oceanospirillales</taxon>
        <taxon>Alcanivoracaceae</taxon>
        <taxon>Isoalcanivorax</taxon>
    </lineage>
</organism>
<dbReference type="InterPro" id="IPR045864">
    <property type="entry name" value="aa-tRNA-synth_II/BPL/LPL"/>
</dbReference>
<comment type="subunit">
    <text evidence="13">Homodimer.</text>
</comment>
<dbReference type="FunFam" id="3.30.54.20:FF:000002">
    <property type="entry name" value="Threonine--tRNA ligase"/>
    <property type="match status" value="1"/>
</dbReference>
<dbReference type="PRINTS" id="PR01047">
    <property type="entry name" value="TRNASYNTHTHR"/>
</dbReference>
<dbReference type="InterPro" id="IPR006195">
    <property type="entry name" value="aa-tRNA-synth_II"/>
</dbReference>
<dbReference type="SUPFAM" id="SSF55681">
    <property type="entry name" value="Class II aaRS and biotin synthetases"/>
    <property type="match status" value="1"/>
</dbReference>
<dbReference type="InterPro" id="IPR033728">
    <property type="entry name" value="ThrRS_core"/>
</dbReference>
<dbReference type="Gene3D" id="3.30.980.10">
    <property type="entry name" value="Threonyl-trna Synthetase, Chain A, domain 2"/>
    <property type="match status" value="1"/>
</dbReference>
<reference evidence="16 17" key="1">
    <citation type="journal article" date="2012" name="J. Bacteriol.">
        <title>Genome sequence of an alkane-degrading bacterium, Alcanivorax pacificus type strain W11-5, isolated from deep sea sediment.</title>
        <authorList>
            <person name="Lai Q."/>
            <person name="Shao Z."/>
        </authorList>
    </citation>
    <scope>NUCLEOTIDE SEQUENCE [LARGE SCALE GENOMIC DNA]</scope>
    <source>
        <strain evidence="16 17">W11-5</strain>
    </source>
</reference>
<dbReference type="FunFam" id="3.30.930.10:FF:000002">
    <property type="entry name" value="Threonine--tRNA ligase"/>
    <property type="match status" value="1"/>
</dbReference>
<dbReference type="STRING" id="391936.S7S_15350"/>
<comment type="similarity">
    <text evidence="1 13">Belongs to the class-II aminoacyl-tRNA synthetase family.</text>
</comment>
<dbReference type="RefSeq" id="WP_041026020.1">
    <property type="nucleotide sequence ID" value="NZ_CP004387.1"/>
</dbReference>
<dbReference type="Pfam" id="PF03129">
    <property type="entry name" value="HGTP_anticodon"/>
    <property type="match status" value="1"/>
</dbReference>
<keyword evidence="6 13" id="KW-0547">Nucleotide-binding</keyword>
<gene>
    <name evidence="13" type="primary">thrS</name>
    <name evidence="16" type="ORF">S7S_15350</name>
</gene>
<evidence type="ECO:0000256" key="7">
    <source>
        <dbReference type="ARBA" id="ARBA00022833"/>
    </source>
</evidence>
<dbReference type="EC" id="6.1.1.3" evidence="13"/>
<comment type="cofactor">
    <cofactor evidence="13">
        <name>Zn(2+)</name>
        <dbReference type="ChEBI" id="CHEBI:29105"/>
    </cofactor>
    <text evidence="13">Binds 1 zinc ion per subunit.</text>
</comment>
<dbReference type="Gene3D" id="3.10.20.30">
    <property type="match status" value="1"/>
</dbReference>
<evidence type="ECO:0000256" key="10">
    <source>
        <dbReference type="ARBA" id="ARBA00022917"/>
    </source>
</evidence>
<evidence type="ECO:0000259" key="14">
    <source>
        <dbReference type="PROSITE" id="PS50862"/>
    </source>
</evidence>
<dbReference type="Pfam" id="PF07973">
    <property type="entry name" value="tRNA_SAD"/>
    <property type="match status" value="1"/>
</dbReference>
<dbReference type="SUPFAM" id="SSF55186">
    <property type="entry name" value="ThrRS/AlaRS common domain"/>
    <property type="match status" value="1"/>
</dbReference>
<dbReference type="HOGENOM" id="CLU_008554_0_1_6"/>
<dbReference type="InterPro" id="IPR012675">
    <property type="entry name" value="Beta-grasp_dom_sf"/>
</dbReference>
<dbReference type="Gene3D" id="3.40.50.800">
    <property type="entry name" value="Anticodon-binding domain"/>
    <property type="match status" value="1"/>
</dbReference>
<dbReference type="FunFam" id="3.30.980.10:FF:000005">
    <property type="entry name" value="Threonyl-tRNA synthetase, mitochondrial"/>
    <property type="match status" value="1"/>
</dbReference>
<proteinExistence type="inferred from homology"/>
<dbReference type="CDD" id="cd00771">
    <property type="entry name" value="ThrRS_core"/>
    <property type="match status" value="1"/>
</dbReference>